<gene>
    <name evidence="1" type="ORF">TSA1_31475</name>
</gene>
<dbReference type="AlphaFoldDB" id="A0A2M6UJN1"/>
<evidence type="ECO:0000313" key="2">
    <source>
        <dbReference type="Proteomes" id="UP000228930"/>
    </source>
</evidence>
<protein>
    <submittedName>
        <fullName evidence="1">Uncharacterized protein</fullName>
    </submittedName>
</protein>
<reference evidence="1 2" key="1">
    <citation type="submission" date="2015-06" db="EMBL/GenBank/DDBJ databases">
        <title>Comparative genome analysis of nirS-carrying Bradyrhizobium sp. strains.</title>
        <authorList>
            <person name="Ishii S."/>
            <person name="Jang J."/>
            <person name="Nishizawa T."/>
            <person name="Senoo K."/>
        </authorList>
    </citation>
    <scope>NUCLEOTIDE SEQUENCE [LARGE SCALE GENOMIC DNA]</scope>
    <source>
        <strain evidence="1 2">TSA1</strain>
    </source>
</reference>
<evidence type="ECO:0000313" key="1">
    <source>
        <dbReference type="EMBL" id="PIT04769.1"/>
    </source>
</evidence>
<dbReference type="EMBL" id="LFJC01000003">
    <property type="protein sequence ID" value="PIT04769.1"/>
    <property type="molecule type" value="Genomic_DNA"/>
</dbReference>
<name>A0A2M6UJN1_9BRAD</name>
<accession>A0A2M6UJN1</accession>
<sequence>MNLMTEEMDIEVVLRKVHSQGLPRYPLLVVFFTGGEEPPDCVSMLRLPMPNGGFAFGEDFGNRIQEAMASNESAHDGAVAFGRIGVSDAYKCAGWSYRIVARQTPHAAEANRGAAYNSAISLSLSAGVDRVCLFSRYELEVFSGGKRAVFLKVR</sequence>
<proteinExistence type="predicted"/>
<dbReference type="Proteomes" id="UP000228930">
    <property type="component" value="Unassembled WGS sequence"/>
</dbReference>
<keyword evidence="2" id="KW-1185">Reference proteome</keyword>
<comment type="caution">
    <text evidence="1">The sequence shown here is derived from an EMBL/GenBank/DDBJ whole genome shotgun (WGS) entry which is preliminary data.</text>
</comment>
<organism evidence="1 2">
    <name type="scientific">Bradyrhizobium nitroreducens</name>
    <dbReference type="NCBI Taxonomy" id="709803"/>
    <lineage>
        <taxon>Bacteria</taxon>
        <taxon>Pseudomonadati</taxon>
        <taxon>Pseudomonadota</taxon>
        <taxon>Alphaproteobacteria</taxon>
        <taxon>Hyphomicrobiales</taxon>
        <taxon>Nitrobacteraceae</taxon>
        <taxon>Bradyrhizobium</taxon>
    </lineage>
</organism>